<reference evidence="6" key="2">
    <citation type="submission" date="2023-01" db="EMBL/GenBank/DDBJ databases">
        <title>Draft genome sequence of Sneathiella chinensis strain NBRC 103408.</title>
        <authorList>
            <person name="Sun Q."/>
            <person name="Mori K."/>
        </authorList>
    </citation>
    <scope>NUCLEOTIDE SEQUENCE</scope>
    <source>
        <strain evidence="6">NBRC 103408</strain>
    </source>
</reference>
<dbReference type="PANTHER" id="PTHR37326">
    <property type="entry name" value="BLL3975 PROTEIN"/>
    <property type="match status" value="1"/>
</dbReference>
<keyword evidence="3" id="KW-0378">Hydrolase</keyword>
<evidence type="ECO:0000259" key="5">
    <source>
        <dbReference type="Pfam" id="PF24827"/>
    </source>
</evidence>
<proteinExistence type="predicted"/>
<evidence type="ECO:0000256" key="1">
    <source>
        <dbReference type="ARBA" id="ARBA00001947"/>
    </source>
</evidence>
<sequence>MMNSGDQRSKISTVVDFDQEGVQHGHLTIPHSRNESPWGSILMPVSVFRNGAGPTVLLTGGNHGDEYEGPITLMKLIRMLDVERLSGQVIVLPALNYPAVMAGTRLSPLDGRNMNRCFPGDRDGTITPMIADFVQRFILSRCDAVVDIHSGGKMMSFLPTSVIHRLPDADRMARTVAAARAFGAPNCLVLEELDAAGMLDTAVEDMGKIFISTELGGGGTSTPETVAIALSGVHDVLVHLGVLDEPLTGTGETRFLETLDGSYVIADGGGIVEFAVNLGDQVTAGQALAFIHDVDTPSRPAVEYVAPRDGIVVHKHFAGLIGRGDCLSVIGTETTEFS</sequence>
<accession>A0ABQ5U2W4</accession>
<dbReference type="CDD" id="cd06252">
    <property type="entry name" value="M14_ASTE_ASPA-like"/>
    <property type="match status" value="1"/>
</dbReference>
<dbReference type="InterPro" id="IPR053138">
    <property type="entry name" value="N-alpha-Ac-DABA_deacetylase"/>
</dbReference>
<dbReference type="EMBL" id="BSNF01000001">
    <property type="protein sequence ID" value="GLQ04826.1"/>
    <property type="molecule type" value="Genomic_DNA"/>
</dbReference>
<dbReference type="Proteomes" id="UP001161409">
    <property type="component" value="Unassembled WGS sequence"/>
</dbReference>
<evidence type="ECO:0000256" key="3">
    <source>
        <dbReference type="ARBA" id="ARBA00022801"/>
    </source>
</evidence>
<reference evidence="6" key="1">
    <citation type="journal article" date="2014" name="Int. J. Syst. Evol. Microbiol.">
        <title>Complete genome of a new Firmicutes species belonging to the dominant human colonic microbiota ('Ruminococcus bicirculans') reveals two chromosomes and a selective capacity to utilize plant glucans.</title>
        <authorList>
            <consortium name="NISC Comparative Sequencing Program"/>
            <person name="Wegmann U."/>
            <person name="Louis P."/>
            <person name="Goesmann A."/>
            <person name="Henrissat B."/>
            <person name="Duncan S.H."/>
            <person name="Flint H.J."/>
        </authorList>
    </citation>
    <scope>NUCLEOTIDE SEQUENCE</scope>
    <source>
        <strain evidence="6">NBRC 103408</strain>
    </source>
</reference>
<keyword evidence="2" id="KW-0479">Metal-binding</keyword>
<protein>
    <submittedName>
        <fullName evidence="6">N-alpha-acetyl diaminobutyric acid deacetylase DoeB</fullName>
    </submittedName>
</protein>
<evidence type="ECO:0000313" key="7">
    <source>
        <dbReference type="Proteomes" id="UP001161409"/>
    </source>
</evidence>
<feature type="domain" description="Succinylglutamate desuccinylase/Aspartoacylase catalytic" evidence="5">
    <location>
        <begin position="52"/>
        <end position="239"/>
    </location>
</feature>
<gene>
    <name evidence="6" type="ORF">GCM10007924_00470</name>
</gene>
<evidence type="ECO:0000256" key="4">
    <source>
        <dbReference type="ARBA" id="ARBA00022833"/>
    </source>
</evidence>
<keyword evidence="4" id="KW-0862">Zinc</keyword>
<organism evidence="6 7">
    <name type="scientific">Sneathiella chinensis</name>
    <dbReference type="NCBI Taxonomy" id="349750"/>
    <lineage>
        <taxon>Bacteria</taxon>
        <taxon>Pseudomonadati</taxon>
        <taxon>Pseudomonadota</taxon>
        <taxon>Alphaproteobacteria</taxon>
        <taxon>Sneathiellales</taxon>
        <taxon>Sneathiellaceae</taxon>
        <taxon>Sneathiella</taxon>
    </lineage>
</organism>
<evidence type="ECO:0000256" key="2">
    <source>
        <dbReference type="ARBA" id="ARBA00022723"/>
    </source>
</evidence>
<dbReference type="PIRSF" id="PIRSF039012">
    <property type="entry name" value="ASP"/>
    <property type="match status" value="1"/>
</dbReference>
<comment type="cofactor">
    <cofactor evidence="1">
        <name>Zn(2+)</name>
        <dbReference type="ChEBI" id="CHEBI:29105"/>
    </cofactor>
</comment>
<comment type="caution">
    <text evidence="6">The sequence shown here is derived from an EMBL/GenBank/DDBJ whole genome shotgun (WGS) entry which is preliminary data.</text>
</comment>
<dbReference type="InterPro" id="IPR055438">
    <property type="entry name" value="AstE_AspA_cat"/>
</dbReference>
<dbReference type="Pfam" id="PF24827">
    <property type="entry name" value="AstE_AspA_cat"/>
    <property type="match status" value="1"/>
</dbReference>
<dbReference type="InterPro" id="IPR043795">
    <property type="entry name" value="N-alpha-Ac-DABA-like"/>
</dbReference>
<name>A0ABQ5U2W4_9PROT</name>
<keyword evidence="7" id="KW-1185">Reference proteome</keyword>
<evidence type="ECO:0000313" key="6">
    <source>
        <dbReference type="EMBL" id="GLQ04826.1"/>
    </source>
</evidence>
<dbReference type="SUPFAM" id="SSF53187">
    <property type="entry name" value="Zn-dependent exopeptidases"/>
    <property type="match status" value="1"/>
</dbReference>
<dbReference type="Gene3D" id="3.40.630.10">
    <property type="entry name" value="Zn peptidases"/>
    <property type="match status" value="1"/>
</dbReference>
<dbReference type="PANTHER" id="PTHR37326:SF1">
    <property type="entry name" value="BLL3975 PROTEIN"/>
    <property type="match status" value="1"/>
</dbReference>
<dbReference type="RefSeq" id="WP_206374124.1">
    <property type="nucleotide sequence ID" value="NZ_BSNF01000001.1"/>
</dbReference>